<dbReference type="GO" id="GO:0008168">
    <property type="term" value="F:methyltransferase activity"/>
    <property type="evidence" value="ECO:0007669"/>
    <property type="project" value="UniProtKB-KW"/>
</dbReference>
<name>A0A7Y9DMW6_9ACTN</name>
<dbReference type="Gene3D" id="3.40.50.150">
    <property type="entry name" value="Vaccinia Virus protein VP39"/>
    <property type="match status" value="1"/>
</dbReference>
<comment type="caution">
    <text evidence="5">The sequence shown here is derived from an EMBL/GenBank/DDBJ whole genome shotgun (WGS) entry which is preliminary data.</text>
</comment>
<keyword evidence="2" id="KW-0808">Transferase</keyword>
<dbReference type="PANTHER" id="PTHR43464">
    <property type="entry name" value="METHYLTRANSFERASE"/>
    <property type="match status" value="1"/>
</dbReference>
<evidence type="ECO:0000313" key="5">
    <source>
        <dbReference type="EMBL" id="NYD23444.1"/>
    </source>
</evidence>
<evidence type="ECO:0000256" key="2">
    <source>
        <dbReference type="ARBA" id="ARBA00022679"/>
    </source>
</evidence>
<reference evidence="5 6" key="1">
    <citation type="submission" date="2020-07" db="EMBL/GenBank/DDBJ databases">
        <title>Sequencing the genomes of 1000 actinobacteria strains.</title>
        <authorList>
            <person name="Klenk H.-P."/>
        </authorList>
    </citation>
    <scope>NUCLEOTIDE SEQUENCE [LARGE SCALE GENOMIC DNA]</scope>
    <source>
        <strain evidence="5 6">DSM 7487</strain>
    </source>
</reference>
<dbReference type="EMBL" id="JACCBB010000001">
    <property type="protein sequence ID" value="NYD23444.1"/>
    <property type="molecule type" value="Genomic_DNA"/>
</dbReference>
<evidence type="ECO:0000256" key="3">
    <source>
        <dbReference type="ARBA" id="ARBA00022691"/>
    </source>
</evidence>
<proteinExistence type="predicted"/>
<evidence type="ECO:0000259" key="4">
    <source>
        <dbReference type="Pfam" id="PF13649"/>
    </source>
</evidence>
<dbReference type="InterPro" id="IPR041698">
    <property type="entry name" value="Methyltransf_25"/>
</dbReference>
<keyword evidence="6" id="KW-1185">Reference proteome</keyword>
<feature type="domain" description="Methyltransferase" evidence="4">
    <location>
        <begin position="69"/>
        <end position="161"/>
    </location>
</feature>
<dbReference type="Pfam" id="PF13649">
    <property type="entry name" value="Methyltransf_25"/>
    <property type="match status" value="1"/>
</dbReference>
<dbReference type="RefSeq" id="WP_343078055.1">
    <property type="nucleotide sequence ID" value="NZ_BAAAGN010000010.1"/>
</dbReference>
<dbReference type="SUPFAM" id="SSF53335">
    <property type="entry name" value="S-adenosyl-L-methionine-dependent methyltransferases"/>
    <property type="match status" value="1"/>
</dbReference>
<dbReference type="NCBIfam" id="NF004851">
    <property type="entry name" value="PRK06202.1"/>
    <property type="match status" value="1"/>
</dbReference>
<accession>A0A7Y9DMW6</accession>
<dbReference type="InterPro" id="IPR029063">
    <property type="entry name" value="SAM-dependent_MTases_sf"/>
</dbReference>
<dbReference type="AlphaFoldDB" id="A0A7Y9DMW6"/>
<protein>
    <submittedName>
        <fullName evidence="5">2-polyprenyl-3-methyl-5-hydroxy-6-metoxy-1, 4-benzoquinol methylase</fullName>
    </submittedName>
</protein>
<keyword evidence="3" id="KW-0949">S-adenosyl-L-methionine</keyword>
<evidence type="ECO:0000313" key="6">
    <source>
        <dbReference type="Proteomes" id="UP000521922"/>
    </source>
</evidence>
<evidence type="ECO:0000256" key="1">
    <source>
        <dbReference type="ARBA" id="ARBA00022603"/>
    </source>
</evidence>
<organism evidence="5 6">
    <name type="scientific">Kineococcus aurantiacus</name>
    <dbReference type="NCBI Taxonomy" id="37633"/>
    <lineage>
        <taxon>Bacteria</taxon>
        <taxon>Bacillati</taxon>
        <taxon>Actinomycetota</taxon>
        <taxon>Actinomycetes</taxon>
        <taxon>Kineosporiales</taxon>
        <taxon>Kineosporiaceae</taxon>
        <taxon>Kineococcus</taxon>
    </lineage>
</organism>
<gene>
    <name evidence="5" type="ORF">BJ968_002984</name>
</gene>
<sequence length="243" mass="26406">MRVPGLAVPDLTVRDRTAVELMDDPGCDLAALERTYAQFRAVNAVVAGWQWAYRRHVRPLLRADRVTTVLDVGSGGGDLARALARWARRDGRRVEVTGIDPDPRAHAWATRQPPVPGVGFRCAGSGDLVAEGRRFDVVVSNHVLHHLDEAALRALLADSRALARARVAHSDIARGAWAYRLFRVGTRPLASGSFVHEDGLTSIRRSYTPAELAAAAGPGWRVERPWPARNLLLDDGPAPDGVG</sequence>
<dbReference type="Proteomes" id="UP000521922">
    <property type="component" value="Unassembled WGS sequence"/>
</dbReference>
<dbReference type="PANTHER" id="PTHR43464:SF19">
    <property type="entry name" value="UBIQUINONE BIOSYNTHESIS O-METHYLTRANSFERASE, MITOCHONDRIAL"/>
    <property type="match status" value="1"/>
</dbReference>
<dbReference type="GO" id="GO:0032259">
    <property type="term" value="P:methylation"/>
    <property type="evidence" value="ECO:0007669"/>
    <property type="project" value="UniProtKB-KW"/>
</dbReference>
<keyword evidence="1 5" id="KW-0489">Methyltransferase</keyword>
<dbReference type="CDD" id="cd02440">
    <property type="entry name" value="AdoMet_MTases"/>
    <property type="match status" value="1"/>
</dbReference>